<keyword evidence="6" id="KW-0418">Kinase</keyword>
<feature type="region of interest" description="Disordered" evidence="8">
    <location>
        <begin position="1"/>
        <end position="113"/>
    </location>
</feature>
<evidence type="ECO:0000256" key="5">
    <source>
        <dbReference type="ARBA" id="ARBA00022741"/>
    </source>
</evidence>
<feature type="domain" description="Histidine kinase" evidence="9">
    <location>
        <begin position="170"/>
        <end position="364"/>
    </location>
</feature>
<evidence type="ECO:0000256" key="1">
    <source>
        <dbReference type="ARBA" id="ARBA00000085"/>
    </source>
</evidence>
<dbReference type="InterPro" id="IPR004358">
    <property type="entry name" value="Sig_transdc_His_kin-like_C"/>
</dbReference>
<proteinExistence type="predicted"/>
<dbReference type="Pfam" id="PF07568">
    <property type="entry name" value="HisKA_2"/>
    <property type="match status" value="1"/>
</dbReference>
<dbReference type="PRINTS" id="PR00344">
    <property type="entry name" value="BCTRLSENSOR"/>
</dbReference>
<dbReference type="Pfam" id="PF02518">
    <property type="entry name" value="HATPase_c"/>
    <property type="match status" value="1"/>
</dbReference>
<evidence type="ECO:0000256" key="4">
    <source>
        <dbReference type="ARBA" id="ARBA00022679"/>
    </source>
</evidence>
<reference evidence="10 11" key="1">
    <citation type="submission" date="2019-10" db="EMBL/GenBank/DDBJ databases">
        <title>Genome sequence of Azospirillum melinis.</title>
        <authorList>
            <person name="Ambrosini A."/>
            <person name="Sant'Anna F.H."/>
            <person name="Cassan F.D."/>
            <person name="Souza E.M."/>
            <person name="Passaglia L.M.P."/>
        </authorList>
    </citation>
    <scope>NUCLEOTIDE SEQUENCE [LARGE SCALE GENOMIC DNA]</scope>
    <source>
        <strain evidence="10 11">TMCY0552</strain>
    </source>
</reference>
<comment type="catalytic activity">
    <reaction evidence="1">
        <text>ATP + protein L-histidine = ADP + protein N-phospho-L-histidine.</text>
        <dbReference type="EC" id="2.7.13.3"/>
    </reaction>
</comment>
<gene>
    <name evidence="10" type="ORF">GBZ48_05175</name>
</gene>
<evidence type="ECO:0000313" key="11">
    <source>
        <dbReference type="Proteomes" id="UP000605086"/>
    </source>
</evidence>
<keyword evidence="5" id="KW-0547">Nucleotide-binding</keyword>
<dbReference type="PROSITE" id="PS50109">
    <property type="entry name" value="HIS_KIN"/>
    <property type="match status" value="1"/>
</dbReference>
<dbReference type="EC" id="2.7.13.3" evidence="2"/>
<dbReference type="InterPro" id="IPR003594">
    <property type="entry name" value="HATPase_dom"/>
</dbReference>
<protein>
    <recommendedName>
        <fullName evidence="2">histidine kinase</fullName>
        <ecNumber evidence="2">2.7.13.3</ecNumber>
    </recommendedName>
</protein>
<keyword evidence="3" id="KW-0597">Phosphoprotein</keyword>
<evidence type="ECO:0000256" key="2">
    <source>
        <dbReference type="ARBA" id="ARBA00012438"/>
    </source>
</evidence>
<evidence type="ECO:0000313" key="10">
    <source>
        <dbReference type="EMBL" id="NUA98676.1"/>
    </source>
</evidence>
<dbReference type="InterPro" id="IPR011495">
    <property type="entry name" value="Sig_transdc_His_kin_sub2_dim/P"/>
</dbReference>
<keyword evidence="4" id="KW-0808">Transferase</keyword>
<sequence>MRPAWIPAVAGPRSSRRLRGGEGAQPPAAGQHWDADSRQPGAAGQGEGAAHPDRRQAGPDSRGSAAGHRRRAGSGTGDHPRGKGRLHDGRDPAPDRHHAGGGGSAARAAQPACHDPGVADDRLWGRLRHAVTGLLCFSTVRRLERDYLAERAEGEALAATLQENRILLDEVNHRVKNSLQIVANLLRTQAMRHRSAEVRQELLDSSSRVLAIAEVHRRLYGEGAVYDTVELTDLIRSIAENAVPPTGGAEPAMTLATGTLLSAPVDTAVPVALIVNELLTNSYKHAFPDGRRGRVTVDMAVAGNEVRIDVADDGIGLPEEVAGSSGGGFGLNTARNLTRQLRGRLEIERLTPGTRFLLTFPMKPSAPTQA</sequence>
<dbReference type="Proteomes" id="UP000605086">
    <property type="component" value="Unassembled WGS sequence"/>
</dbReference>
<dbReference type="InterPro" id="IPR036890">
    <property type="entry name" value="HATPase_C_sf"/>
</dbReference>
<dbReference type="SMART" id="SM00387">
    <property type="entry name" value="HATPase_c"/>
    <property type="match status" value="1"/>
</dbReference>
<comment type="caution">
    <text evidence="10">The sequence shown here is derived from an EMBL/GenBank/DDBJ whole genome shotgun (WGS) entry which is preliminary data.</text>
</comment>
<evidence type="ECO:0000256" key="3">
    <source>
        <dbReference type="ARBA" id="ARBA00022553"/>
    </source>
</evidence>
<feature type="compositionally biased region" description="Basic and acidic residues" evidence="8">
    <location>
        <begin position="78"/>
        <end position="98"/>
    </location>
</feature>
<dbReference type="Gene3D" id="3.30.565.10">
    <property type="entry name" value="Histidine kinase-like ATPase, C-terminal domain"/>
    <property type="match status" value="1"/>
</dbReference>
<organism evidence="10 11">
    <name type="scientific">Azospirillum melinis</name>
    <dbReference type="NCBI Taxonomy" id="328839"/>
    <lineage>
        <taxon>Bacteria</taxon>
        <taxon>Pseudomonadati</taxon>
        <taxon>Pseudomonadota</taxon>
        <taxon>Alphaproteobacteria</taxon>
        <taxon>Rhodospirillales</taxon>
        <taxon>Azospirillaceae</taxon>
        <taxon>Azospirillum</taxon>
    </lineage>
</organism>
<keyword evidence="7" id="KW-0067">ATP-binding</keyword>
<evidence type="ECO:0000256" key="6">
    <source>
        <dbReference type="ARBA" id="ARBA00022777"/>
    </source>
</evidence>
<dbReference type="Gene3D" id="3.30.450.20">
    <property type="entry name" value="PAS domain"/>
    <property type="match status" value="1"/>
</dbReference>
<accession>A0ABX2K873</accession>
<evidence type="ECO:0000256" key="8">
    <source>
        <dbReference type="SAM" id="MobiDB-lite"/>
    </source>
</evidence>
<dbReference type="PANTHER" id="PTHR41523:SF8">
    <property type="entry name" value="ETHYLENE RESPONSE SENSOR PROTEIN"/>
    <property type="match status" value="1"/>
</dbReference>
<dbReference type="PANTHER" id="PTHR41523">
    <property type="entry name" value="TWO-COMPONENT SYSTEM SENSOR PROTEIN"/>
    <property type="match status" value="1"/>
</dbReference>
<evidence type="ECO:0000259" key="9">
    <source>
        <dbReference type="PROSITE" id="PS50109"/>
    </source>
</evidence>
<dbReference type="InterPro" id="IPR005467">
    <property type="entry name" value="His_kinase_dom"/>
</dbReference>
<evidence type="ECO:0000256" key="7">
    <source>
        <dbReference type="ARBA" id="ARBA00022840"/>
    </source>
</evidence>
<keyword evidence="11" id="KW-1185">Reference proteome</keyword>
<dbReference type="SUPFAM" id="SSF55874">
    <property type="entry name" value="ATPase domain of HSP90 chaperone/DNA topoisomerase II/histidine kinase"/>
    <property type="match status" value="1"/>
</dbReference>
<dbReference type="EMBL" id="WHOS01000004">
    <property type="protein sequence ID" value="NUA98676.1"/>
    <property type="molecule type" value="Genomic_DNA"/>
</dbReference>
<name>A0ABX2K873_9PROT</name>